<name>A0A381Y2F3_9ZZZZ</name>
<dbReference type="Pfam" id="PF01590">
    <property type="entry name" value="GAF"/>
    <property type="match status" value="1"/>
</dbReference>
<feature type="domain" description="GAF" evidence="1">
    <location>
        <begin position="65"/>
        <end position="141"/>
    </location>
</feature>
<dbReference type="SUPFAM" id="SSF55781">
    <property type="entry name" value="GAF domain-like"/>
    <property type="match status" value="1"/>
</dbReference>
<proteinExistence type="predicted"/>
<dbReference type="InterPro" id="IPR003018">
    <property type="entry name" value="GAF"/>
</dbReference>
<sequence>MITSPDFLDSLTNSNNQPGAAFFALYNLVDRIIGVRLFTLTTFDIANGTAKRVYSNMPKEYPVSGTKPIEQSAWTNTVIDNHKNFVANNLDEISRVFNDFELIESLGCKSVVNVPIVVGDNLLGTVNCLHRENYYTADRVEKFDNIKLAAITCFLLHLLGNNSGEPI</sequence>
<evidence type="ECO:0000259" key="1">
    <source>
        <dbReference type="Pfam" id="PF01590"/>
    </source>
</evidence>
<evidence type="ECO:0000313" key="2">
    <source>
        <dbReference type="EMBL" id="SVA71040.1"/>
    </source>
</evidence>
<organism evidence="2">
    <name type="scientific">marine metagenome</name>
    <dbReference type="NCBI Taxonomy" id="408172"/>
    <lineage>
        <taxon>unclassified sequences</taxon>
        <taxon>metagenomes</taxon>
        <taxon>ecological metagenomes</taxon>
    </lineage>
</organism>
<dbReference type="InterPro" id="IPR029016">
    <property type="entry name" value="GAF-like_dom_sf"/>
</dbReference>
<dbReference type="AlphaFoldDB" id="A0A381Y2F3"/>
<protein>
    <recommendedName>
        <fullName evidence="1">GAF domain-containing protein</fullName>
    </recommendedName>
</protein>
<dbReference type="Gene3D" id="3.30.450.40">
    <property type="match status" value="1"/>
</dbReference>
<dbReference type="EMBL" id="UINC01017211">
    <property type="protein sequence ID" value="SVA71040.1"/>
    <property type="molecule type" value="Genomic_DNA"/>
</dbReference>
<gene>
    <name evidence="2" type="ORF">METZ01_LOCUS123894</name>
</gene>
<accession>A0A381Y2F3</accession>
<reference evidence="2" key="1">
    <citation type="submission" date="2018-05" db="EMBL/GenBank/DDBJ databases">
        <authorList>
            <person name="Lanie J.A."/>
            <person name="Ng W.-L."/>
            <person name="Kazmierczak K.M."/>
            <person name="Andrzejewski T.M."/>
            <person name="Davidsen T.M."/>
            <person name="Wayne K.J."/>
            <person name="Tettelin H."/>
            <person name="Glass J.I."/>
            <person name="Rusch D."/>
            <person name="Podicherti R."/>
            <person name="Tsui H.-C.T."/>
            <person name="Winkler M.E."/>
        </authorList>
    </citation>
    <scope>NUCLEOTIDE SEQUENCE</scope>
</reference>